<evidence type="ECO:0000256" key="6">
    <source>
        <dbReference type="ARBA" id="ARBA00022729"/>
    </source>
</evidence>
<organism evidence="13 14">
    <name type="scientific">Pseudomonas fluorescens</name>
    <dbReference type="NCBI Taxonomy" id="294"/>
    <lineage>
        <taxon>Bacteria</taxon>
        <taxon>Pseudomonadati</taxon>
        <taxon>Pseudomonadota</taxon>
        <taxon>Gammaproteobacteria</taxon>
        <taxon>Pseudomonadales</taxon>
        <taxon>Pseudomonadaceae</taxon>
        <taxon>Pseudomonas</taxon>
    </lineage>
</organism>
<proteinExistence type="inferred from homology"/>
<evidence type="ECO:0000313" key="14">
    <source>
        <dbReference type="Proteomes" id="UP000032210"/>
    </source>
</evidence>
<keyword evidence="4" id="KW-1134">Transmembrane beta strand</keyword>
<evidence type="ECO:0000256" key="3">
    <source>
        <dbReference type="ARBA" id="ARBA00022448"/>
    </source>
</evidence>
<dbReference type="InterPro" id="IPR025949">
    <property type="entry name" value="PapC-like_C"/>
</dbReference>
<dbReference type="InterPro" id="IPR042186">
    <property type="entry name" value="FimD_plug_dom"/>
</dbReference>
<keyword evidence="6" id="KW-0732">Signal</keyword>
<sequence>MYALLQIPVHRVTAWLFANPRVLLWLGLLSTLIMSAEAAPLLFDIEAFTSGLSSSADISRFNTSNVLTPGVYRVDVMLNGQSMGRREITFVTRAGQDDAQPCLNAAELGQLGVSVQALGDNTEHACRDFAEWIPMASSRVDIETLTLDVSIPQVYINRSARGYIDPSQWDNGIDAALLNYNFSAATATAGTGEDRGYLGLNGGLNLGDWRLRHQGGQAWASSSGLAPYQHTATYLQRPLAAWRSQLTVGDSFSSGQILDGVRVRGITLATDDRMLAQSQQGYAPQVRGIADSNATVTVRQNGYTLYETTVAPGPFVIDDLYPTGYGGDLHVSVTEVDGRRSTFIVPYSVAPYLLRDGASHYSATLGQLQQQGVSDASPLIFQGTLQHGLSDRLSAYGGSTFSQGYGQGKAGLAMSTAIGAFSLDSTHSRTQVQGLGVVGGQSWGLAYNKNLPFSGTHFALGAYRFSTAGYLNLPDALNVRELAHQGASINSYARQKSRLDLTISQQLGAGSLSLYGSSIDYWAGRQGRQTSFTLSYAANWKSLNWNLSAQRSRVSETHPLSDHERSDEIFFGRSAQAGRVDNHLVLTLSMPLGAGTRAPTLSSSLSRDAGDSRGSQHQVGINGVLGNAGEANYGLTGSRGTGHQEGSSFNAYAGYRSRAASLRAGYAQARDSAQLSMSADGGLIAHGGGVTFSQNLGEASALVYAPDAQDARLGSSGARINKQGYAVLPALRAYQRNDVDIDPEGMPMDVELKESSHAVVPTLGAVSLVRFETVSGRAVVIKATHMNGQPLPFAAQVFDERDTEIGVIGQAGKAFVRGVADQGRLTVRWNAGAGDQCFIHYRLPPRRPGQRQENADQLVSQCSDHGGADKERS</sequence>
<evidence type="ECO:0000313" key="13">
    <source>
        <dbReference type="EMBL" id="KIR20981.1"/>
    </source>
</evidence>
<dbReference type="GO" id="GO:0009297">
    <property type="term" value="P:pilus assembly"/>
    <property type="evidence" value="ECO:0007669"/>
    <property type="project" value="InterPro"/>
</dbReference>
<dbReference type="PATRIC" id="fig|294.125.peg.3651"/>
<dbReference type="GO" id="GO:0015473">
    <property type="term" value="F:fimbrial usher porin activity"/>
    <property type="evidence" value="ECO:0007669"/>
    <property type="project" value="InterPro"/>
</dbReference>
<dbReference type="Gene3D" id="3.10.20.410">
    <property type="match status" value="1"/>
</dbReference>
<evidence type="ECO:0000256" key="4">
    <source>
        <dbReference type="ARBA" id="ARBA00022452"/>
    </source>
</evidence>
<dbReference type="InterPro" id="IPR025885">
    <property type="entry name" value="PapC_N"/>
</dbReference>
<dbReference type="InterPro" id="IPR037224">
    <property type="entry name" value="PapC_N_sf"/>
</dbReference>
<dbReference type="Pfam" id="PF00577">
    <property type="entry name" value="Usher"/>
    <property type="match status" value="1"/>
</dbReference>
<protein>
    <submittedName>
        <fullName evidence="13">HtrE protein</fullName>
    </submittedName>
</protein>
<dbReference type="EMBL" id="JXCQ01000034">
    <property type="protein sequence ID" value="KIR20981.1"/>
    <property type="molecule type" value="Genomic_DNA"/>
</dbReference>
<dbReference type="InterPro" id="IPR018030">
    <property type="entry name" value="Fimbrial_membr_usher_CS"/>
</dbReference>
<dbReference type="PANTHER" id="PTHR30451:SF20">
    <property type="entry name" value="FIMBRIAE USHER"/>
    <property type="match status" value="1"/>
</dbReference>
<dbReference type="Gene3D" id="2.60.40.3110">
    <property type="match status" value="1"/>
</dbReference>
<dbReference type="SUPFAM" id="SSF141729">
    <property type="entry name" value="FimD N-terminal domain-like"/>
    <property type="match status" value="1"/>
</dbReference>
<dbReference type="Proteomes" id="UP000032210">
    <property type="component" value="Unassembled WGS sequence"/>
</dbReference>
<gene>
    <name evidence="13" type="primary">htrE</name>
    <name evidence="13" type="ORF">PFLU3_35590</name>
</gene>
<keyword evidence="7 9" id="KW-0472">Membrane</keyword>
<dbReference type="PROSITE" id="PS01151">
    <property type="entry name" value="FIMBRIAL_USHER"/>
    <property type="match status" value="1"/>
</dbReference>
<evidence type="ECO:0000256" key="2">
    <source>
        <dbReference type="ARBA" id="ARBA00008064"/>
    </source>
</evidence>
<dbReference type="GO" id="GO:0009279">
    <property type="term" value="C:cell outer membrane"/>
    <property type="evidence" value="ECO:0007669"/>
    <property type="project" value="UniProtKB-SubCell"/>
</dbReference>
<dbReference type="FunFam" id="2.60.40.3110:FF:000001">
    <property type="entry name" value="Putative fimbrial outer membrane usher"/>
    <property type="match status" value="1"/>
</dbReference>
<comment type="similarity">
    <text evidence="2 9">Belongs to the fimbrial export usher family.</text>
</comment>
<feature type="region of interest" description="Disordered" evidence="10">
    <location>
        <begin position="844"/>
        <end position="873"/>
    </location>
</feature>
<evidence type="ECO:0000256" key="1">
    <source>
        <dbReference type="ARBA" id="ARBA00004571"/>
    </source>
</evidence>
<evidence type="ECO:0000256" key="7">
    <source>
        <dbReference type="ARBA" id="ARBA00023136"/>
    </source>
</evidence>
<evidence type="ECO:0000256" key="10">
    <source>
        <dbReference type="SAM" id="MobiDB-lite"/>
    </source>
</evidence>
<evidence type="ECO:0000259" key="12">
    <source>
        <dbReference type="Pfam" id="PF13954"/>
    </source>
</evidence>
<evidence type="ECO:0000256" key="5">
    <source>
        <dbReference type="ARBA" id="ARBA00022692"/>
    </source>
</evidence>
<dbReference type="InterPro" id="IPR043142">
    <property type="entry name" value="PapC-like_C_sf"/>
</dbReference>
<dbReference type="RefSeq" id="WP_043049896.1">
    <property type="nucleotide sequence ID" value="NZ_JXCQ01000034.1"/>
</dbReference>
<reference evidence="13 14" key="1">
    <citation type="submission" date="2015-01" db="EMBL/GenBank/DDBJ databases">
        <title>Genome sequence of the beneficial rhizobacterium Pseudomonas fluorescens 2-79.</title>
        <authorList>
            <person name="Thuermer A."/>
            <person name="Daniel R."/>
        </authorList>
    </citation>
    <scope>NUCLEOTIDE SEQUENCE [LARGE SCALE GENOMIC DNA]</scope>
    <source>
        <strain evidence="13 14">2-79</strain>
    </source>
</reference>
<dbReference type="Pfam" id="PF13953">
    <property type="entry name" value="PapC_C"/>
    <property type="match status" value="1"/>
</dbReference>
<keyword evidence="3 9" id="KW-0813">Transport</keyword>
<feature type="compositionally biased region" description="Polar residues" evidence="10">
    <location>
        <begin position="851"/>
        <end position="863"/>
    </location>
</feature>
<dbReference type="Pfam" id="PF13954">
    <property type="entry name" value="PapC_N"/>
    <property type="match status" value="1"/>
</dbReference>
<feature type="region of interest" description="Disordered" evidence="10">
    <location>
        <begin position="599"/>
        <end position="620"/>
    </location>
</feature>
<dbReference type="InterPro" id="IPR000015">
    <property type="entry name" value="Fimb_usher"/>
</dbReference>
<evidence type="ECO:0000259" key="11">
    <source>
        <dbReference type="Pfam" id="PF13953"/>
    </source>
</evidence>
<dbReference type="Gene3D" id="2.60.40.2070">
    <property type="match status" value="1"/>
</dbReference>
<dbReference type="Gene3D" id="2.60.40.2610">
    <property type="entry name" value="Outer membrane usher protein FimD, plug domain"/>
    <property type="match status" value="1"/>
</dbReference>
<comment type="subcellular location">
    <subcellularLocation>
        <location evidence="1 9">Cell outer membrane</location>
        <topology evidence="1 9">Multi-pass membrane protein</topology>
    </subcellularLocation>
</comment>
<keyword evidence="5 9" id="KW-0812">Transmembrane</keyword>
<keyword evidence="8 9" id="KW-0998">Cell outer membrane</keyword>
<comment type="caution">
    <text evidence="13">The sequence shown here is derived from an EMBL/GenBank/DDBJ whole genome shotgun (WGS) entry which is preliminary data.</text>
</comment>
<accession>A0A0D0TBN4</accession>
<dbReference type="AlphaFoldDB" id="A0A0D0TBN4"/>
<evidence type="ECO:0000256" key="8">
    <source>
        <dbReference type="ARBA" id="ARBA00023237"/>
    </source>
</evidence>
<dbReference type="PANTHER" id="PTHR30451">
    <property type="entry name" value="OUTER MEMBRANE USHER PROTEIN"/>
    <property type="match status" value="1"/>
</dbReference>
<name>A0A0D0TBN4_PSEFL</name>
<evidence type="ECO:0000256" key="9">
    <source>
        <dbReference type="RuleBase" id="RU003884"/>
    </source>
</evidence>
<keyword evidence="9" id="KW-1029">Fimbrium biogenesis</keyword>
<feature type="domain" description="PapC N-terminal" evidence="12">
    <location>
        <begin position="43"/>
        <end position="184"/>
    </location>
</feature>
<feature type="domain" description="PapC-like C-terminal" evidence="11">
    <location>
        <begin position="781"/>
        <end position="845"/>
    </location>
</feature>